<evidence type="ECO:0000313" key="9">
    <source>
        <dbReference type="Proteomes" id="UP000008144"/>
    </source>
</evidence>
<evidence type="ECO:0000256" key="1">
    <source>
        <dbReference type="ARBA" id="ARBA00004141"/>
    </source>
</evidence>
<protein>
    <submittedName>
        <fullName evidence="8">Membrane progestin receptor gamma-B-like</fullName>
    </submittedName>
</protein>
<dbReference type="HOGENOM" id="CLU_1380860_0_0_1"/>
<feature type="transmembrane region" description="Helical" evidence="7">
    <location>
        <begin position="83"/>
        <end position="103"/>
    </location>
</feature>
<dbReference type="PANTHER" id="PTHR20855">
    <property type="entry name" value="ADIPOR/PROGESTIN RECEPTOR-RELATED"/>
    <property type="match status" value="1"/>
</dbReference>
<keyword evidence="3 7" id="KW-0812">Transmembrane</keyword>
<evidence type="ECO:0000256" key="6">
    <source>
        <dbReference type="PIRSR" id="PIRSR604254-1"/>
    </source>
</evidence>
<dbReference type="InParanoid" id="F6Z0J0"/>
<keyword evidence="5 7" id="KW-0472">Membrane</keyword>
<keyword evidence="4 7" id="KW-1133">Transmembrane helix</keyword>
<evidence type="ECO:0000256" key="7">
    <source>
        <dbReference type="SAM" id="Phobius"/>
    </source>
</evidence>
<gene>
    <name evidence="8" type="primary">LOC100178223</name>
</gene>
<feature type="binding site" evidence="6">
    <location>
        <position position="101"/>
    </location>
    <ligand>
        <name>Zn(2+)</name>
        <dbReference type="ChEBI" id="CHEBI:29105"/>
    </ligand>
</feature>
<sequence>MPEYEKYVCSRAGVPSCFHQNFVNTGYRRESGSILTCLRSAFWPTNETFNFWTHFVASIMLMSRTGRIISEFETPFEALHLPFYIHSFGSCYLLVVSSFAHLFCCYSERCCHRCFAVDQAAVVLYALCVLLGFEHLTCPMSCYGPFNDLSRAVYMGCVVILTVLHTMFSVQTSHSSYSPALRSLPCTLMTLLIILPCI</sequence>
<proteinExistence type="inferred from homology"/>
<dbReference type="InterPro" id="IPR004254">
    <property type="entry name" value="AdipoR/HlyIII-related"/>
</dbReference>
<dbReference type="Ensembl" id="ENSCINT00000022963.2">
    <property type="protein sequence ID" value="ENSCINP00000022717.2"/>
    <property type="gene ID" value="ENSCING00000012062.2"/>
</dbReference>
<evidence type="ECO:0000256" key="2">
    <source>
        <dbReference type="ARBA" id="ARBA00007018"/>
    </source>
</evidence>
<dbReference type="GO" id="GO:0046872">
    <property type="term" value="F:metal ion binding"/>
    <property type="evidence" value="ECO:0007669"/>
    <property type="project" value="UniProtKB-KW"/>
</dbReference>
<name>F6Z0J0_CIOIN</name>
<dbReference type="GeneTree" id="ENSGT00940000162334"/>
<dbReference type="STRING" id="7719.ENSCINP00000022717"/>
<dbReference type="PANTHER" id="PTHR20855:SF143">
    <property type="entry name" value="MEMBRANE PROGESTIN RECEPTOR EPSILON"/>
    <property type="match status" value="1"/>
</dbReference>
<dbReference type="Pfam" id="PF03006">
    <property type="entry name" value="HlyIII"/>
    <property type="match status" value="1"/>
</dbReference>
<accession>F6Z0J0</accession>
<comment type="similarity">
    <text evidence="2">Belongs to the ADIPOR family.</text>
</comment>
<evidence type="ECO:0000256" key="4">
    <source>
        <dbReference type="ARBA" id="ARBA00022989"/>
    </source>
</evidence>
<comment type="subcellular location">
    <subcellularLocation>
        <location evidence="1">Membrane</location>
        <topology evidence="1">Multi-pass membrane protein</topology>
    </subcellularLocation>
</comment>
<reference evidence="8" key="3">
    <citation type="submission" date="2025-09" db="UniProtKB">
        <authorList>
            <consortium name="Ensembl"/>
        </authorList>
    </citation>
    <scope>IDENTIFICATION</scope>
</reference>
<reference evidence="9" key="1">
    <citation type="journal article" date="2002" name="Science">
        <title>The draft genome of Ciona intestinalis: insights into chordate and vertebrate origins.</title>
        <authorList>
            <person name="Dehal P."/>
            <person name="Satou Y."/>
            <person name="Campbell R.K."/>
            <person name="Chapman J."/>
            <person name="Degnan B."/>
            <person name="De Tomaso A."/>
            <person name="Davidson B."/>
            <person name="Di Gregorio A."/>
            <person name="Gelpke M."/>
            <person name="Goodstein D.M."/>
            <person name="Harafuji N."/>
            <person name="Hastings K.E."/>
            <person name="Ho I."/>
            <person name="Hotta K."/>
            <person name="Huang W."/>
            <person name="Kawashima T."/>
            <person name="Lemaire P."/>
            <person name="Martinez D."/>
            <person name="Meinertzhagen I.A."/>
            <person name="Necula S."/>
            <person name="Nonaka M."/>
            <person name="Putnam N."/>
            <person name="Rash S."/>
            <person name="Saiga H."/>
            <person name="Satake M."/>
            <person name="Terry A."/>
            <person name="Yamada L."/>
            <person name="Wang H.G."/>
            <person name="Awazu S."/>
            <person name="Azumi K."/>
            <person name="Boore J."/>
            <person name="Branno M."/>
            <person name="Chin-Bow S."/>
            <person name="DeSantis R."/>
            <person name="Doyle S."/>
            <person name="Francino P."/>
            <person name="Keys D.N."/>
            <person name="Haga S."/>
            <person name="Hayashi H."/>
            <person name="Hino K."/>
            <person name="Imai K.S."/>
            <person name="Inaba K."/>
            <person name="Kano S."/>
            <person name="Kobayashi K."/>
            <person name="Kobayashi M."/>
            <person name="Lee B.I."/>
            <person name="Makabe K.W."/>
            <person name="Manohar C."/>
            <person name="Matassi G."/>
            <person name="Medina M."/>
            <person name="Mochizuki Y."/>
            <person name="Mount S."/>
            <person name="Morishita T."/>
            <person name="Miura S."/>
            <person name="Nakayama A."/>
            <person name="Nishizaka S."/>
            <person name="Nomoto H."/>
            <person name="Ohta F."/>
            <person name="Oishi K."/>
            <person name="Rigoutsos I."/>
            <person name="Sano M."/>
            <person name="Sasaki A."/>
            <person name="Sasakura Y."/>
            <person name="Shoguchi E."/>
            <person name="Shin-i T."/>
            <person name="Spagnuolo A."/>
            <person name="Stainier D."/>
            <person name="Suzuki M.M."/>
            <person name="Tassy O."/>
            <person name="Takatori N."/>
            <person name="Tokuoka M."/>
            <person name="Yagi K."/>
            <person name="Yoshizaki F."/>
            <person name="Wada S."/>
            <person name="Zhang C."/>
            <person name="Hyatt P.D."/>
            <person name="Larimer F."/>
            <person name="Detter C."/>
            <person name="Doggett N."/>
            <person name="Glavina T."/>
            <person name="Hawkins T."/>
            <person name="Richardson P."/>
            <person name="Lucas S."/>
            <person name="Kohara Y."/>
            <person name="Levine M."/>
            <person name="Satoh N."/>
            <person name="Rokhsar D.S."/>
        </authorList>
    </citation>
    <scope>NUCLEOTIDE SEQUENCE [LARGE SCALE GENOMIC DNA]</scope>
</reference>
<dbReference type="AlphaFoldDB" id="F6Z0J0"/>
<dbReference type="GO" id="GO:0038023">
    <property type="term" value="F:signaling receptor activity"/>
    <property type="evidence" value="ECO:0000318"/>
    <property type="project" value="GO_Central"/>
</dbReference>
<evidence type="ECO:0000313" key="8">
    <source>
        <dbReference type="Ensembl" id="ENSCINP00000022717.2"/>
    </source>
</evidence>
<keyword evidence="9" id="KW-1185">Reference proteome</keyword>
<feature type="transmembrane region" description="Helical" evidence="7">
    <location>
        <begin position="115"/>
        <end position="133"/>
    </location>
</feature>
<dbReference type="Proteomes" id="UP000008144">
    <property type="component" value="Unassembled WGS sequence"/>
</dbReference>
<evidence type="ECO:0000256" key="5">
    <source>
        <dbReference type="ARBA" id="ARBA00023136"/>
    </source>
</evidence>
<feature type="transmembrane region" description="Helical" evidence="7">
    <location>
        <begin position="153"/>
        <end position="170"/>
    </location>
</feature>
<keyword evidence="6" id="KW-0862">Zinc</keyword>
<evidence type="ECO:0000256" key="3">
    <source>
        <dbReference type="ARBA" id="ARBA00022692"/>
    </source>
</evidence>
<organism evidence="8 9">
    <name type="scientific">Ciona intestinalis</name>
    <name type="common">Transparent sea squirt</name>
    <name type="synonym">Ascidia intestinalis</name>
    <dbReference type="NCBI Taxonomy" id="7719"/>
    <lineage>
        <taxon>Eukaryota</taxon>
        <taxon>Metazoa</taxon>
        <taxon>Chordata</taxon>
        <taxon>Tunicata</taxon>
        <taxon>Ascidiacea</taxon>
        <taxon>Phlebobranchia</taxon>
        <taxon>Cionidae</taxon>
        <taxon>Ciona</taxon>
    </lineage>
</organism>
<keyword evidence="6" id="KW-0479">Metal-binding</keyword>
<reference evidence="8" key="2">
    <citation type="submission" date="2025-08" db="UniProtKB">
        <authorList>
            <consortium name="Ensembl"/>
        </authorList>
    </citation>
    <scope>IDENTIFICATION</scope>
</reference>
<dbReference type="GO" id="GO:0016020">
    <property type="term" value="C:membrane"/>
    <property type="evidence" value="ECO:0007669"/>
    <property type="project" value="UniProtKB-SubCell"/>
</dbReference>